<dbReference type="InterPro" id="IPR006148">
    <property type="entry name" value="Glc/Gal-6P_isomerase"/>
</dbReference>
<dbReference type="GO" id="GO:0042802">
    <property type="term" value="F:identical protein binding"/>
    <property type="evidence" value="ECO:0007669"/>
    <property type="project" value="TreeGrafter"/>
</dbReference>
<feature type="active site" description="For ring-opening step" evidence="4">
    <location>
        <position position="136"/>
    </location>
</feature>
<dbReference type="PROSITE" id="PS01161">
    <property type="entry name" value="GLC_GALNAC_ISOMERASE"/>
    <property type="match status" value="1"/>
</dbReference>
<name>A0A0M6WM14_9FIRM</name>
<dbReference type="HAMAP" id="MF_01241">
    <property type="entry name" value="GlcN6P_deamin"/>
    <property type="match status" value="1"/>
</dbReference>
<evidence type="ECO:0000313" key="7">
    <source>
        <dbReference type="EMBL" id="CUN17198.1"/>
    </source>
</evidence>
<dbReference type="GO" id="GO:0006043">
    <property type="term" value="P:glucosamine catabolic process"/>
    <property type="evidence" value="ECO:0007669"/>
    <property type="project" value="TreeGrafter"/>
</dbReference>
<dbReference type="GO" id="GO:0006046">
    <property type="term" value="P:N-acetylglucosamine catabolic process"/>
    <property type="evidence" value="ECO:0007669"/>
    <property type="project" value="UniProtKB-UniRule"/>
</dbReference>
<dbReference type="InterPro" id="IPR018321">
    <property type="entry name" value="Glucosamine6P_isomerase_CS"/>
</dbReference>
<evidence type="ECO:0000313" key="8">
    <source>
        <dbReference type="EMBL" id="MTR82304.1"/>
    </source>
</evidence>
<evidence type="ECO:0000313" key="11">
    <source>
        <dbReference type="Proteomes" id="UP000446657"/>
    </source>
</evidence>
<dbReference type="PANTHER" id="PTHR11280">
    <property type="entry name" value="GLUCOSAMINE-6-PHOSPHATE ISOMERASE"/>
    <property type="match status" value="1"/>
</dbReference>
<dbReference type="GO" id="GO:0005975">
    <property type="term" value="P:carbohydrate metabolic process"/>
    <property type="evidence" value="ECO:0007669"/>
    <property type="project" value="InterPro"/>
</dbReference>
<dbReference type="GO" id="GO:0005737">
    <property type="term" value="C:cytoplasm"/>
    <property type="evidence" value="ECO:0007669"/>
    <property type="project" value="TreeGrafter"/>
</dbReference>
<dbReference type="OrthoDB" id="9791139at2"/>
<dbReference type="UniPathway" id="UPA00629">
    <property type="reaction ID" value="UER00684"/>
</dbReference>
<dbReference type="CDD" id="cd01399">
    <property type="entry name" value="GlcN6P_deaminase"/>
    <property type="match status" value="1"/>
</dbReference>
<dbReference type="SUPFAM" id="SSF100950">
    <property type="entry name" value="NagB/RpiA/CoA transferase-like"/>
    <property type="match status" value="1"/>
</dbReference>
<dbReference type="PANTHER" id="PTHR11280:SF5">
    <property type="entry name" value="GLUCOSAMINE-6-PHOSPHATE ISOMERASE"/>
    <property type="match status" value="1"/>
</dbReference>
<dbReference type="EMBL" id="CVRR01000015">
    <property type="protein sequence ID" value="CRL37036.1"/>
    <property type="molecule type" value="Genomic_DNA"/>
</dbReference>
<dbReference type="InterPro" id="IPR004547">
    <property type="entry name" value="Glucosamine6P_isomerase"/>
</dbReference>
<evidence type="ECO:0000313" key="6">
    <source>
        <dbReference type="EMBL" id="CRL37036.1"/>
    </source>
</evidence>
<keyword evidence="2 4" id="KW-0378">Hydrolase</keyword>
<dbReference type="Gene3D" id="3.40.50.1360">
    <property type="match status" value="1"/>
</dbReference>
<dbReference type="EC" id="3.5.99.6" evidence="4"/>
<dbReference type="AlphaFoldDB" id="A0A0M6WM14"/>
<comment type="function">
    <text evidence="4">Catalyzes the reversible isomerization-deamination of glucosamine 6-phosphate (GlcN6P) to form fructose 6-phosphate (Fru6P) and ammonium ion.</text>
</comment>
<reference evidence="9" key="1">
    <citation type="submission" date="2015-05" db="EMBL/GenBank/DDBJ databases">
        <authorList>
            <consortium name="Pathogen Informatics"/>
        </authorList>
    </citation>
    <scope>NUCLEOTIDE SEQUENCE [LARGE SCALE GENOMIC DNA]</scope>
    <source>
        <strain evidence="7 10">2789STDY5608863</strain>
        <strain evidence="9">M72</strain>
    </source>
</reference>
<dbReference type="EMBL" id="WNAL01000023">
    <property type="protein sequence ID" value="MTR82304.1"/>
    <property type="molecule type" value="Genomic_DNA"/>
</dbReference>
<keyword evidence="6" id="KW-0413">Isomerase</keyword>
<feature type="active site" description="Proton acceptor; for enolization step" evidence="4">
    <location>
        <position position="67"/>
    </location>
</feature>
<evidence type="ECO:0000313" key="10">
    <source>
        <dbReference type="Proteomes" id="UP000095495"/>
    </source>
</evidence>
<evidence type="ECO:0000256" key="3">
    <source>
        <dbReference type="ARBA" id="ARBA00023277"/>
    </source>
</evidence>
<feature type="active site" description="For ring-opening step" evidence="4">
    <location>
        <position position="143"/>
    </location>
</feature>
<comment type="catalytic activity">
    <reaction evidence="1 4">
        <text>alpha-D-glucosamine 6-phosphate + H2O = beta-D-fructose 6-phosphate + NH4(+)</text>
        <dbReference type="Rhea" id="RHEA:12172"/>
        <dbReference type="ChEBI" id="CHEBI:15377"/>
        <dbReference type="ChEBI" id="CHEBI:28938"/>
        <dbReference type="ChEBI" id="CHEBI:57634"/>
        <dbReference type="ChEBI" id="CHEBI:75989"/>
        <dbReference type="EC" id="3.5.99.6"/>
    </reaction>
</comment>
<dbReference type="Pfam" id="PF01182">
    <property type="entry name" value="Glucosamine_iso"/>
    <property type="match status" value="1"/>
</dbReference>
<evidence type="ECO:0000256" key="2">
    <source>
        <dbReference type="ARBA" id="ARBA00022801"/>
    </source>
</evidence>
<reference evidence="6" key="2">
    <citation type="submission" date="2015-05" db="EMBL/GenBank/DDBJ databases">
        <authorList>
            <person name="Wang D.B."/>
            <person name="Wang M."/>
        </authorList>
    </citation>
    <scope>NUCLEOTIDE SEQUENCE [LARGE SCALE GENOMIC DNA]</scope>
    <source>
        <strain evidence="6">M72</strain>
    </source>
</reference>
<evidence type="ECO:0000259" key="5">
    <source>
        <dbReference type="Pfam" id="PF01182"/>
    </source>
</evidence>
<evidence type="ECO:0000256" key="4">
    <source>
        <dbReference type="HAMAP-Rule" id="MF_01241"/>
    </source>
</evidence>
<dbReference type="FunFam" id="3.40.50.1360:FF:000003">
    <property type="entry name" value="Glucosamine-6-phosphate deaminase"/>
    <property type="match status" value="1"/>
</dbReference>
<evidence type="ECO:0000313" key="9">
    <source>
        <dbReference type="Proteomes" id="UP000049979"/>
    </source>
</evidence>
<reference evidence="8 11" key="3">
    <citation type="journal article" date="2019" name="Nat. Med.">
        <title>A library of human gut bacterial isolates paired with longitudinal multiomics data enables mechanistic microbiome research.</title>
        <authorList>
            <person name="Poyet M."/>
            <person name="Groussin M."/>
            <person name="Gibbons S.M."/>
            <person name="Avila-Pacheco J."/>
            <person name="Jiang X."/>
            <person name="Kearney S.M."/>
            <person name="Perrotta A.R."/>
            <person name="Berdy B."/>
            <person name="Zhao S."/>
            <person name="Lieberman T.D."/>
            <person name="Swanson P.K."/>
            <person name="Smith M."/>
            <person name="Roesemann S."/>
            <person name="Alexander J.E."/>
            <person name="Rich S.A."/>
            <person name="Livny J."/>
            <person name="Vlamakis H."/>
            <person name="Clish C."/>
            <person name="Bullock K."/>
            <person name="Deik A."/>
            <person name="Scott J."/>
            <person name="Pierce K.A."/>
            <person name="Xavier R.J."/>
            <person name="Alm E.J."/>
        </authorList>
    </citation>
    <scope>NUCLEOTIDE SEQUENCE [LARGE SCALE GENOMIC DNA]</scope>
    <source>
        <strain evidence="8 11">BIOML-A1</strain>
    </source>
</reference>
<keyword evidence="9" id="KW-1185">Reference proteome</keyword>
<comment type="similarity">
    <text evidence="4">Belongs to the glucosamine/galactosamine-6-phosphate isomerase family. NagB subfamily.</text>
</comment>
<comment type="pathway">
    <text evidence="4">Amino-sugar metabolism; N-acetylneuraminate degradation; D-fructose 6-phosphate from N-acetylneuraminate: step 5/5.</text>
</comment>
<evidence type="ECO:0000256" key="1">
    <source>
        <dbReference type="ARBA" id="ARBA00000644"/>
    </source>
</evidence>
<feature type="active site" description="Proton acceptor; for ring-opening step" evidence="4">
    <location>
        <position position="138"/>
    </location>
</feature>
<dbReference type="InterPro" id="IPR037171">
    <property type="entry name" value="NagB/RpiA_transferase-like"/>
</dbReference>
<dbReference type="GeneID" id="99748030"/>
<dbReference type="Proteomes" id="UP000095495">
    <property type="component" value="Unassembled WGS sequence"/>
</dbReference>
<dbReference type="EMBL" id="CYXV01000017">
    <property type="protein sequence ID" value="CUN17198.1"/>
    <property type="molecule type" value="Genomic_DNA"/>
</dbReference>
<dbReference type="RefSeq" id="WP_055067638.1">
    <property type="nucleotide sequence ID" value="NZ_CP173697.1"/>
</dbReference>
<dbReference type="GO" id="GO:0004342">
    <property type="term" value="F:glucosamine-6-phosphate deaminase activity"/>
    <property type="evidence" value="ECO:0007669"/>
    <property type="project" value="UniProtKB-UniRule"/>
</dbReference>
<dbReference type="GO" id="GO:0016853">
    <property type="term" value="F:isomerase activity"/>
    <property type="evidence" value="ECO:0007669"/>
    <property type="project" value="UniProtKB-KW"/>
</dbReference>
<sequence>MRIYKTKNYDEMSRKAANIISAQIILKPESVLGLATGSSPIGTYKQLIEWYNKGDLDFSQIRSINLDEYKGLPADNDQSYAYFMRHNLFDHVNIKSVNTFIPNGMEADVEKECSRYNAIIRSMGGIDLQLLGIGNNGHIGFNEPSDSFAKETHCVDLTENTIQANARFFSFIEEVPTQAYTTGIKNIMQARHILLIASGEAKADALYEAVYGPITPHVPASILQLHDEVSVVADEAALSRIIKEGLI</sequence>
<dbReference type="Proteomes" id="UP000049979">
    <property type="component" value="Unassembled WGS sequence"/>
</dbReference>
<keyword evidence="3 4" id="KW-0119">Carbohydrate metabolism</keyword>
<accession>A0A0M6WM14</accession>
<dbReference type="NCBIfam" id="TIGR00502">
    <property type="entry name" value="nagB"/>
    <property type="match status" value="1"/>
</dbReference>
<proteinExistence type="inferred from homology"/>
<dbReference type="Proteomes" id="UP000446657">
    <property type="component" value="Unassembled WGS sequence"/>
</dbReference>
<protein>
    <recommendedName>
        <fullName evidence="4">Glucosamine-6-phosphate deaminase</fullName>
        <ecNumber evidence="4">3.5.99.6</ecNumber>
    </recommendedName>
    <alternativeName>
        <fullName evidence="4">GlcN6P deaminase</fullName>
        <shortName evidence="4">GNPDA</shortName>
    </alternativeName>
    <alternativeName>
        <fullName evidence="4">Glucosamine-6-phosphate isomerase</fullName>
    </alternativeName>
</protein>
<organism evidence="6 9">
    <name type="scientific">Roseburia faecis</name>
    <dbReference type="NCBI Taxonomy" id="301302"/>
    <lineage>
        <taxon>Bacteria</taxon>
        <taxon>Bacillati</taxon>
        <taxon>Bacillota</taxon>
        <taxon>Clostridia</taxon>
        <taxon>Lachnospirales</taxon>
        <taxon>Lachnospiraceae</taxon>
        <taxon>Roseburia</taxon>
    </lineage>
</organism>
<gene>
    <name evidence="4 8" type="primary">nagB</name>
    <name evidence="7" type="synonym">nagB_2</name>
    <name evidence="7" type="ORF">ERS852420_03193</name>
    <name evidence="8" type="ORF">GMD30_11520</name>
    <name evidence="6" type="ORF">M72_27671</name>
</gene>
<dbReference type="STRING" id="301302.ERS852420_03193"/>
<comment type="caution">
    <text evidence="4">Lacks conserved residue(s) required for the propagation of feature annotation.</text>
</comment>
<dbReference type="GO" id="GO:0019262">
    <property type="term" value="P:N-acetylneuraminate catabolic process"/>
    <property type="evidence" value="ECO:0007669"/>
    <property type="project" value="UniProtKB-UniRule"/>
</dbReference>
<feature type="domain" description="Glucosamine/galactosamine-6-phosphate isomerase" evidence="5">
    <location>
        <begin position="11"/>
        <end position="226"/>
    </location>
</feature>